<evidence type="ECO:0000313" key="1">
    <source>
        <dbReference type="EMBL" id="AEL28114.1"/>
    </source>
</evidence>
<dbReference type="RefSeq" id="WP_014022398.1">
    <property type="nucleotide sequence ID" value="NC_015914.1"/>
</dbReference>
<dbReference type="Proteomes" id="UP000001635">
    <property type="component" value="Chromosome"/>
</dbReference>
<dbReference type="AlphaFoldDB" id="G0IYW9"/>
<accession>G0IYW9</accession>
<dbReference type="EMBL" id="CP002955">
    <property type="protein sequence ID" value="AEL28114.1"/>
    <property type="molecule type" value="Genomic_DNA"/>
</dbReference>
<proteinExistence type="predicted"/>
<reference evidence="2" key="1">
    <citation type="submission" date="2011-07" db="EMBL/GenBank/DDBJ databases">
        <title>The complete genome of Cyclobacterium marinum DSM 745.</title>
        <authorList>
            <person name="Lucas S."/>
            <person name="Han J."/>
            <person name="Lapidus A."/>
            <person name="Bruce D."/>
            <person name="Goodwin L."/>
            <person name="Pitluck S."/>
            <person name="Peters L."/>
            <person name="Kyrpides N."/>
            <person name="Mavromatis K."/>
            <person name="Ivanova N."/>
            <person name="Ovchinnikova G."/>
            <person name="Chertkov O."/>
            <person name="Detter J.C."/>
            <person name="Tapia R."/>
            <person name="Han C."/>
            <person name="Land M."/>
            <person name="Hauser L."/>
            <person name="Markowitz V."/>
            <person name="Cheng J.-F."/>
            <person name="Hugenholtz P."/>
            <person name="Woyke T."/>
            <person name="Wu D."/>
            <person name="Tindall B."/>
            <person name="Schuetze A."/>
            <person name="Brambilla E."/>
            <person name="Klenk H.-P."/>
            <person name="Eisen J.A."/>
        </authorList>
    </citation>
    <scope>NUCLEOTIDE SEQUENCE [LARGE SCALE GENOMIC DNA]</scope>
    <source>
        <strain evidence="2">ATCC 25205 / DSM 745 / LMG 13164 / NCIMB 1802</strain>
    </source>
</reference>
<gene>
    <name evidence="1" type="ordered locus">Cycma_4412</name>
</gene>
<organism evidence="1 2">
    <name type="scientific">Cyclobacterium marinum (strain ATCC 25205 / DSM 745 / LMG 13164 / NCIMB 1802)</name>
    <name type="common">Flectobacillus marinus</name>
    <dbReference type="NCBI Taxonomy" id="880070"/>
    <lineage>
        <taxon>Bacteria</taxon>
        <taxon>Pseudomonadati</taxon>
        <taxon>Bacteroidota</taxon>
        <taxon>Cytophagia</taxon>
        <taxon>Cytophagales</taxon>
        <taxon>Cyclobacteriaceae</taxon>
        <taxon>Cyclobacterium</taxon>
    </lineage>
</organism>
<protein>
    <recommendedName>
        <fullName evidence="3">DUF748 domain-containing protein</fullName>
    </recommendedName>
</protein>
<dbReference type="eggNOG" id="COG2982">
    <property type="taxonomic scope" value="Bacteria"/>
</dbReference>
<dbReference type="OrthoDB" id="9771783at2"/>
<keyword evidence="2" id="KW-1185">Reference proteome</keyword>
<sequence>MRKKTIISLGIVVFLLLLLRLFLPSIVLHFVNKELKDMEEYTGHVEDIDIALIRGAYVIDGIEILKRDTNKTAAIDTVPFFSCPKIDLSIHWKALFQGKVVGELLVDQPKLNFVHTPSVEPEVKQDTSDLRGLIRDLMPLDINRFEINQAEVHYIDNLSSPKVDVFIKDLNILATHLTNDSVEGDSLPSSLNANGRAYDGVFNLDVKLNALADQPTFDMSAAFENVNLVGLNDFLRAYGNFDVKKGEFNVFTEFAAKEGVFKGYVKPLIKDLDVVQWNKEEGNVLQILWETLVAGAAELFENQKEDQLGSKITIENTFENPNIHTGQAIMIILRNAFVQALRPSIEQSIDLGNIEEEEAKSGFLEGIFKGESEK</sequence>
<name>G0IYW9_CYCMS</name>
<dbReference type="InterPro" id="IPR008023">
    <property type="entry name" value="DUF748"/>
</dbReference>
<evidence type="ECO:0008006" key="3">
    <source>
        <dbReference type="Google" id="ProtNLM"/>
    </source>
</evidence>
<dbReference type="KEGG" id="cmr:Cycma_4412"/>
<dbReference type="Pfam" id="PF05359">
    <property type="entry name" value="DUF748"/>
    <property type="match status" value="1"/>
</dbReference>
<evidence type="ECO:0000313" key="2">
    <source>
        <dbReference type="Proteomes" id="UP000001635"/>
    </source>
</evidence>
<dbReference type="HOGENOM" id="CLU_056895_0_0_10"/>